<name>A0A219APT7_METCM</name>
<comment type="caution">
    <text evidence="1">The sequence shown here is derived from an EMBL/GenBank/DDBJ whole genome shotgun (WGS) entry which is preliminary data.</text>
</comment>
<dbReference type="KEGG" id="pchm:VFPPC_17980"/>
<dbReference type="RefSeq" id="XP_022285300.1">
    <property type="nucleotide sequence ID" value="XM_022429646.1"/>
</dbReference>
<evidence type="ECO:0000313" key="2">
    <source>
        <dbReference type="Proteomes" id="UP000078397"/>
    </source>
</evidence>
<dbReference type="GO" id="GO:0005634">
    <property type="term" value="C:nucleus"/>
    <property type="evidence" value="ECO:0007669"/>
    <property type="project" value="InterPro"/>
</dbReference>
<dbReference type="SUPFAM" id="SSF103637">
    <property type="entry name" value="CCHHC domain"/>
    <property type="match status" value="1"/>
</dbReference>
<dbReference type="GeneID" id="33936866"/>
<evidence type="ECO:0000313" key="1">
    <source>
        <dbReference type="EMBL" id="OWT42827.1"/>
    </source>
</evidence>
<organism evidence="1 2">
    <name type="scientific">Pochonia chlamydosporia 170</name>
    <dbReference type="NCBI Taxonomy" id="1380566"/>
    <lineage>
        <taxon>Eukaryota</taxon>
        <taxon>Fungi</taxon>
        <taxon>Dikarya</taxon>
        <taxon>Ascomycota</taxon>
        <taxon>Pezizomycotina</taxon>
        <taxon>Sordariomycetes</taxon>
        <taxon>Hypocreomycetidae</taxon>
        <taxon>Hypocreales</taxon>
        <taxon>Clavicipitaceae</taxon>
        <taxon>Pochonia</taxon>
    </lineage>
</organism>
<dbReference type="Proteomes" id="UP000078397">
    <property type="component" value="Unassembled WGS sequence"/>
</dbReference>
<accession>A0A219APT7</accession>
<dbReference type="GO" id="GO:0008270">
    <property type="term" value="F:zinc ion binding"/>
    <property type="evidence" value="ECO:0007669"/>
    <property type="project" value="InterPro"/>
</dbReference>
<dbReference type="AlphaFoldDB" id="A0A219APT7"/>
<reference evidence="1 2" key="1">
    <citation type="journal article" date="2016" name="PLoS Pathog.">
        <title>Biosynthesis of antibiotic leucinostatins in bio-control fungus Purpureocillium lilacinum and their inhibition on phytophthora revealed by genome mining.</title>
        <authorList>
            <person name="Wang G."/>
            <person name="Liu Z."/>
            <person name="Lin R."/>
            <person name="Li E."/>
            <person name="Mao Z."/>
            <person name="Ling J."/>
            <person name="Yang Y."/>
            <person name="Yin W.B."/>
            <person name="Xie B."/>
        </authorList>
    </citation>
    <scope>NUCLEOTIDE SEQUENCE [LARGE SCALE GENOMIC DNA]</scope>
    <source>
        <strain evidence="1">170</strain>
    </source>
</reference>
<dbReference type="InterPro" id="IPR036060">
    <property type="entry name" value="Znf_C2H2C_sf"/>
</dbReference>
<protein>
    <submittedName>
        <fullName evidence="1">Uncharacterized protein</fullName>
    </submittedName>
</protein>
<gene>
    <name evidence="1" type="ORF">VFPPC_17980</name>
</gene>
<sequence>MRTFNDTFILFGSVFNKDLWMTKLVFCSSAMFEAWCRCIVCHISTTEVDGATNCPQFGCKSIGHVSMPLHVHYSTARYFEPWNR</sequence>
<dbReference type="GO" id="GO:0006355">
    <property type="term" value="P:regulation of DNA-templated transcription"/>
    <property type="evidence" value="ECO:0007669"/>
    <property type="project" value="InterPro"/>
</dbReference>
<dbReference type="EMBL" id="LSBJ02000005">
    <property type="protein sequence ID" value="OWT42827.1"/>
    <property type="molecule type" value="Genomic_DNA"/>
</dbReference>
<proteinExistence type="predicted"/>
<keyword evidence="2" id="KW-1185">Reference proteome</keyword>